<dbReference type="GO" id="GO:0009090">
    <property type="term" value="P:homoserine biosynthetic process"/>
    <property type="evidence" value="ECO:0007669"/>
    <property type="project" value="TreeGrafter"/>
</dbReference>
<dbReference type="Pfam" id="PF00696">
    <property type="entry name" value="AA_kinase"/>
    <property type="match status" value="1"/>
</dbReference>
<dbReference type="AlphaFoldDB" id="A0A511N605"/>
<comment type="pathway">
    <text evidence="1 13">Amino-acid biosynthesis; L-lysine biosynthesis via DAP pathway; (S)-tetrahydrodipicolinate from L-aspartate: step 1/4.</text>
</comment>
<evidence type="ECO:0000256" key="13">
    <source>
        <dbReference type="RuleBase" id="RU004249"/>
    </source>
</evidence>
<name>A0A511N605_DEIC1</name>
<dbReference type="PANTHER" id="PTHR21499:SF3">
    <property type="entry name" value="ASPARTOKINASE"/>
    <property type="match status" value="1"/>
</dbReference>
<dbReference type="NCBIfam" id="TIGR00656">
    <property type="entry name" value="asp_kin_monofn"/>
    <property type="match status" value="1"/>
</dbReference>
<comment type="catalytic activity">
    <reaction evidence="10 12">
        <text>L-aspartate + ATP = 4-phospho-L-aspartate + ADP</text>
        <dbReference type="Rhea" id="RHEA:23776"/>
        <dbReference type="ChEBI" id="CHEBI:29991"/>
        <dbReference type="ChEBI" id="CHEBI:30616"/>
        <dbReference type="ChEBI" id="CHEBI:57535"/>
        <dbReference type="ChEBI" id="CHEBI:456216"/>
        <dbReference type="EC" id="2.7.2.4"/>
    </reaction>
</comment>
<keyword evidence="5 12" id="KW-0808">Transferase</keyword>
<feature type="binding site" evidence="11">
    <location>
        <position position="126"/>
    </location>
    <ligand>
        <name>substrate</name>
    </ligand>
</feature>
<gene>
    <name evidence="15" type="ORF">DC3_39180</name>
</gene>
<comment type="similarity">
    <text evidence="4 12">Belongs to the aspartokinase family.</text>
</comment>
<evidence type="ECO:0000259" key="14">
    <source>
        <dbReference type="PROSITE" id="PS51671"/>
    </source>
</evidence>
<keyword evidence="9" id="KW-0457">Lysine biosynthesis</keyword>
<keyword evidence="13" id="KW-0028">Amino-acid biosynthesis</keyword>
<organism evidence="15 16">
    <name type="scientific">Deinococcus cellulosilyticus (strain DSM 18568 / NBRC 106333 / KACC 11606 / 5516J-15)</name>
    <dbReference type="NCBI Taxonomy" id="1223518"/>
    <lineage>
        <taxon>Bacteria</taxon>
        <taxon>Thermotogati</taxon>
        <taxon>Deinococcota</taxon>
        <taxon>Deinococci</taxon>
        <taxon>Deinococcales</taxon>
        <taxon>Deinococcaceae</taxon>
        <taxon>Deinococcus</taxon>
    </lineage>
</organism>
<evidence type="ECO:0000256" key="9">
    <source>
        <dbReference type="ARBA" id="ARBA00023154"/>
    </source>
</evidence>
<evidence type="ECO:0000256" key="11">
    <source>
        <dbReference type="PIRSR" id="PIRSR000726-1"/>
    </source>
</evidence>
<dbReference type="OrthoDB" id="9799110at2"/>
<dbReference type="SUPFAM" id="SSF53633">
    <property type="entry name" value="Carbamate kinase-like"/>
    <property type="match status" value="1"/>
</dbReference>
<dbReference type="Gene3D" id="3.40.1160.10">
    <property type="entry name" value="Acetylglutamate kinase-like"/>
    <property type="match status" value="1"/>
</dbReference>
<feature type="domain" description="ACT" evidence="14">
    <location>
        <begin position="398"/>
        <end position="462"/>
    </location>
</feature>
<keyword evidence="8 11" id="KW-0067">ATP-binding</keyword>
<dbReference type="InterPro" id="IPR005260">
    <property type="entry name" value="Asp_kin_monofn"/>
</dbReference>
<dbReference type="InterPro" id="IPR054352">
    <property type="entry name" value="ACT_Aspartokinase"/>
</dbReference>
<feature type="binding site" evidence="11">
    <location>
        <position position="45"/>
    </location>
    <ligand>
        <name>substrate</name>
    </ligand>
</feature>
<feature type="binding site" evidence="11">
    <location>
        <position position="240"/>
    </location>
    <ligand>
        <name>ATP</name>
        <dbReference type="ChEBI" id="CHEBI:30616"/>
    </ligand>
</feature>
<dbReference type="FunFam" id="3.30.2130.10:FF:000001">
    <property type="entry name" value="Bifunctional aspartokinase/homoserine dehydrogenase"/>
    <property type="match status" value="1"/>
</dbReference>
<evidence type="ECO:0000313" key="15">
    <source>
        <dbReference type="EMBL" id="GEM48283.1"/>
    </source>
</evidence>
<dbReference type="NCBIfam" id="TIGR00657">
    <property type="entry name" value="asp_kinases"/>
    <property type="match status" value="1"/>
</dbReference>
<keyword evidence="7 12" id="KW-0418">Kinase</keyword>
<evidence type="ECO:0000256" key="2">
    <source>
        <dbReference type="ARBA" id="ARBA00004986"/>
    </source>
</evidence>
<dbReference type="Gene3D" id="3.30.70.260">
    <property type="match status" value="1"/>
</dbReference>
<evidence type="ECO:0000256" key="12">
    <source>
        <dbReference type="RuleBase" id="RU003448"/>
    </source>
</evidence>
<evidence type="ECO:0000256" key="5">
    <source>
        <dbReference type="ARBA" id="ARBA00022679"/>
    </source>
</evidence>
<reference evidence="15 16" key="1">
    <citation type="submission" date="2019-07" db="EMBL/GenBank/DDBJ databases">
        <title>Whole genome shotgun sequence of Deinococcus cellulosilyticus NBRC 106333.</title>
        <authorList>
            <person name="Hosoyama A."/>
            <person name="Uohara A."/>
            <person name="Ohji S."/>
            <person name="Ichikawa N."/>
        </authorList>
    </citation>
    <scope>NUCLEOTIDE SEQUENCE [LARGE SCALE GENOMIC DNA]</scope>
    <source>
        <strain evidence="15 16">NBRC 106333</strain>
    </source>
</reference>
<comment type="pathway">
    <text evidence="2 13">Amino-acid biosynthesis; L-methionine biosynthesis via de novo pathway; L-homoserine from L-aspartate: step 1/3.</text>
</comment>
<keyword evidence="6 11" id="KW-0547">Nucleotide-binding</keyword>
<dbReference type="Gene3D" id="3.30.2130.10">
    <property type="entry name" value="VC0802-like"/>
    <property type="match status" value="1"/>
</dbReference>
<evidence type="ECO:0000256" key="7">
    <source>
        <dbReference type="ARBA" id="ARBA00022777"/>
    </source>
</evidence>
<dbReference type="GO" id="GO:0005829">
    <property type="term" value="C:cytosol"/>
    <property type="evidence" value="ECO:0007669"/>
    <property type="project" value="TreeGrafter"/>
</dbReference>
<dbReference type="EC" id="2.7.2.4" evidence="12"/>
<dbReference type="GO" id="GO:0009089">
    <property type="term" value="P:lysine biosynthetic process via diaminopimelate"/>
    <property type="evidence" value="ECO:0007669"/>
    <property type="project" value="UniProtKB-UniPathway"/>
</dbReference>
<accession>A0A511N605</accession>
<evidence type="ECO:0000256" key="6">
    <source>
        <dbReference type="ARBA" id="ARBA00022741"/>
    </source>
</evidence>
<dbReference type="SUPFAM" id="SSF55021">
    <property type="entry name" value="ACT-like"/>
    <property type="match status" value="2"/>
</dbReference>
<evidence type="ECO:0000313" key="16">
    <source>
        <dbReference type="Proteomes" id="UP000321306"/>
    </source>
</evidence>
<evidence type="ECO:0000256" key="1">
    <source>
        <dbReference type="ARBA" id="ARBA00004766"/>
    </source>
</evidence>
<dbReference type="InterPro" id="IPR036393">
    <property type="entry name" value="AceGlu_kinase-like_sf"/>
</dbReference>
<evidence type="ECO:0000256" key="8">
    <source>
        <dbReference type="ARBA" id="ARBA00022840"/>
    </source>
</evidence>
<dbReference type="InterPro" id="IPR001341">
    <property type="entry name" value="Asp_kinase"/>
</dbReference>
<dbReference type="Pfam" id="PF22468">
    <property type="entry name" value="ACT_9"/>
    <property type="match status" value="2"/>
</dbReference>
<dbReference type="NCBIfam" id="NF004938">
    <property type="entry name" value="PRK06291.1"/>
    <property type="match status" value="1"/>
</dbReference>
<feature type="binding site" evidence="11">
    <location>
        <begin position="265"/>
        <end position="266"/>
    </location>
    <ligand>
        <name>ATP</name>
        <dbReference type="ChEBI" id="CHEBI:30616"/>
    </ligand>
</feature>
<dbReference type="UniPathway" id="UPA00050">
    <property type="reaction ID" value="UER00461"/>
</dbReference>
<dbReference type="UniPathway" id="UPA00034">
    <property type="reaction ID" value="UER00015"/>
</dbReference>
<evidence type="ECO:0000256" key="4">
    <source>
        <dbReference type="ARBA" id="ARBA00010122"/>
    </source>
</evidence>
<dbReference type="InterPro" id="IPR002912">
    <property type="entry name" value="ACT_dom"/>
</dbReference>
<sequence length="462" mass="48972">MIIMKFGGTLMGSAQAIQHSAGLVAHTVQQGERAVAVVSAMSGVTDTLIKVAGSAENGDIAFANDELALLRNRHLNTAHELGAAPDSHTMLEIRELLETLRQTVVGVYLLRELSPRSRDLIVSFGERLSAPLMAIALQQLGVHAHNLTGGQAGILTDQHFGNARPLPEAFDRIPARLEGLFGAGITPVVAGFIGETKEGAITTLGRGGTDYTATIIGAALKADEVWAWKDVDGVMTTDPRMVPEAQNIQHLSYAEIMELAFFGAKVLHPLAVTPLQEHAIPLRVKSAADPSFAGTLITGKAVRNKPVKAVTAIRQVSIITVGGALVGVPETVAEIFDTLARAQIPVLMISQSSSMANVSLVIQNAYARKAMSELKAAFAKADLVRDFEFQENIAVVAIVGEGMRGARGIAAKLFSALAEEGINLLMISQGSSEFNISLAIEDRDVAKAVQAAHKAFELEKAD</sequence>
<dbReference type="GO" id="GO:0004072">
    <property type="term" value="F:aspartate kinase activity"/>
    <property type="evidence" value="ECO:0007669"/>
    <property type="project" value="UniProtKB-EC"/>
</dbReference>
<dbReference type="GO" id="GO:0005524">
    <property type="term" value="F:ATP binding"/>
    <property type="evidence" value="ECO:0007669"/>
    <property type="project" value="UniProtKB-KW"/>
</dbReference>
<dbReference type="UniPathway" id="UPA00051">
    <property type="reaction ID" value="UER00462"/>
</dbReference>
<dbReference type="Proteomes" id="UP000321306">
    <property type="component" value="Unassembled WGS sequence"/>
</dbReference>
<feature type="domain" description="ACT" evidence="14">
    <location>
        <begin position="320"/>
        <end position="392"/>
    </location>
</feature>
<dbReference type="GO" id="GO:0009088">
    <property type="term" value="P:threonine biosynthetic process"/>
    <property type="evidence" value="ECO:0007669"/>
    <property type="project" value="UniProtKB-UniPathway"/>
</dbReference>
<protein>
    <recommendedName>
        <fullName evidence="12">Aspartokinase</fullName>
        <ecNumber evidence="12">2.7.2.4</ecNumber>
    </recommendedName>
</protein>
<dbReference type="EMBL" id="BJXB01000019">
    <property type="protein sequence ID" value="GEM48283.1"/>
    <property type="molecule type" value="Genomic_DNA"/>
</dbReference>
<dbReference type="RefSeq" id="WP_146887230.1">
    <property type="nucleotide sequence ID" value="NZ_BJXB01000019.1"/>
</dbReference>
<dbReference type="PROSITE" id="PS51671">
    <property type="entry name" value="ACT"/>
    <property type="match status" value="2"/>
</dbReference>
<comment type="caution">
    <text evidence="15">The sequence shown here is derived from an EMBL/GenBank/DDBJ whole genome shotgun (WGS) entry which is preliminary data.</text>
</comment>
<comment type="pathway">
    <text evidence="3 13">Amino-acid biosynthesis; L-threonine biosynthesis; L-threonine from L-aspartate: step 1/5.</text>
</comment>
<dbReference type="PIRSF" id="PIRSF000726">
    <property type="entry name" value="Asp_kin"/>
    <property type="match status" value="1"/>
</dbReference>
<dbReference type="CDD" id="cd04892">
    <property type="entry name" value="ACT_AK-like_2"/>
    <property type="match status" value="1"/>
</dbReference>
<evidence type="ECO:0000256" key="3">
    <source>
        <dbReference type="ARBA" id="ARBA00005139"/>
    </source>
</evidence>
<dbReference type="PANTHER" id="PTHR21499">
    <property type="entry name" value="ASPARTATE KINASE"/>
    <property type="match status" value="1"/>
</dbReference>
<dbReference type="InterPro" id="IPR001048">
    <property type="entry name" value="Asp/Glu/Uridylate_kinase"/>
</dbReference>
<feature type="binding site" evidence="11">
    <location>
        <begin position="5"/>
        <end position="8"/>
    </location>
    <ligand>
        <name>ATP</name>
        <dbReference type="ChEBI" id="CHEBI:30616"/>
    </ligand>
</feature>
<keyword evidence="16" id="KW-1185">Reference proteome</keyword>
<dbReference type="InterPro" id="IPR045865">
    <property type="entry name" value="ACT-like_dom_sf"/>
</dbReference>
<evidence type="ECO:0000256" key="10">
    <source>
        <dbReference type="ARBA" id="ARBA00047872"/>
    </source>
</evidence>
<proteinExistence type="inferred from homology"/>